<dbReference type="AlphaFoldDB" id="A0A8T2A4E7"/>
<dbReference type="PANTHER" id="PTHR48475">
    <property type="entry name" value="RIBONUCLEASE H"/>
    <property type="match status" value="1"/>
</dbReference>
<feature type="compositionally biased region" description="Polar residues" evidence="1">
    <location>
        <begin position="26"/>
        <end position="43"/>
    </location>
</feature>
<comment type="caution">
    <text evidence="2">The sequence shown here is derived from an EMBL/GenBank/DDBJ whole genome shotgun (WGS) entry which is preliminary data.</text>
</comment>
<protein>
    <submittedName>
        <fullName evidence="2">Ribonuclease H-like superfamily</fullName>
    </submittedName>
</protein>
<gene>
    <name evidence="2" type="ORF">ISN45_Aa04g008660</name>
</gene>
<organism evidence="2 3">
    <name type="scientific">Arabidopsis thaliana x Arabidopsis arenosa</name>
    <dbReference type="NCBI Taxonomy" id="1240361"/>
    <lineage>
        <taxon>Eukaryota</taxon>
        <taxon>Viridiplantae</taxon>
        <taxon>Streptophyta</taxon>
        <taxon>Embryophyta</taxon>
        <taxon>Tracheophyta</taxon>
        <taxon>Spermatophyta</taxon>
        <taxon>Magnoliopsida</taxon>
        <taxon>eudicotyledons</taxon>
        <taxon>Gunneridae</taxon>
        <taxon>Pentapetalae</taxon>
        <taxon>rosids</taxon>
        <taxon>malvids</taxon>
        <taxon>Brassicales</taxon>
        <taxon>Brassicaceae</taxon>
        <taxon>Camelineae</taxon>
        <taxon>Arabidopsis</taxon>
    </lineage>
</organism>
<evidence type="ECO:0000313" key="3">
    <source>
        <dbReference type="Proteomes" id="UP000694240"/>
    </source>
</evidence>
<feature type="compositionally biased region" description="Polar residues" evidence="1">
    <location>
        <begin position="326"/>
        <end position="335"/>
    </location>
</feature>
<feature type="region of interest" description="Disordered" evidence="1">
    <location>
        <begin position="279"/>
        <end position="303"/>
    </location>
</feature>
<feature type="compositionally biased region" description="Basic and acidic residues" evidence="1">
    <location>
        <begin position="357"/>
        <end position="373"/>
    </location>
</feature>
<proteinExistence type="predicted"/>
<accession>A0A8T2A4E7</accession>
<reference evidence="2 3" key="1">
    <citation type="submission" date="2020-12" db="EMBL/GenBank/DDBJ databases">
        <title>Concerted genomic and epigenomic changes stabilize Arabidopsis allopolyploids.</title>
        <authorList>
            <person name="Chen Z."/>
        </authorList>
    </citation>
    <scope>NUCLEOTIDE SEQUENCE [LARGE SCALE GENOMIC DNA]</scope>
    <source>
        <strain evidence="2">Allo738</strain>
        <tissue evidence="2">Leaf</tissue>
    </source>
</reference>
<dbReference type="PANTHER" id="PTHR48475:SF2">
    <property type="entry name" value="RIBONUCLEASE H"/>
    <property type="match status" value="1"/>
</dbReference>
<feature type="region of interest" description="Disordered" evidence="1">
    <location>
        <begin position="26"/>
        <end position="67"/>
    </location>
</feature>
<feature type="compositionally biased region" description="Polar residues" evidence="1">
    <location>
        <begin position="374"/>
        <end position="384"/>
    </location>
</feature>
<keyword evidence="3" id="KW-1185">Reference proteome</keyword>
<name>A0A8T2A4E7_9BRAS</name>
<feature type="compositionally biased region" description="Basic residues" evidence="1">
    <location>
        <begin position="281"/>
        <end position="303"/>
    </location>
</feature>
<sequence>MISDLSDSVRHDDPLPVFKRRMIWSSPSNDSEVSTSGSNNIQLRDSDVESLPRGQENPSRFVPREDATANVARELDLPEESDEMLRRKNCRQPALCEAGGSSWQEMLELPILLKLTNRALRHLIGILVWSYKTKTYISLKHMRNLLDIRRTPGHLERYYISLAKNKMVIDGFLSKDVKYVDHFFFVALDESSVPEDCFGKVMMKWGKLDRTPTFLEPYLDDLLEVTNETEGVEETNPNPAAAVPTGPEAAETIPVVDVISHIPEAIDAMEPFTLSDEKQIKAKKKRHAVKNSGRKRKKSKKNRKNEILSIFKDVVAVGVGSHTSSYGVRSYSTYSSHRERPKRGKYCLRLTVASRRGSSESARKSSEDPREAQDSSNSSRFGQNVTYMVNADQRDYEHYSTPRYPQGNGQAEPSNKTILNNLKKRLNARKGGWYDELQPVLWAYRTTPRRATGETPFSLVYGMEAVVPAELNVPGLRRNEAPLNEELNSKLLEDVLDTTDERRDQSLIRLQNYQQLTARYYNSKLKNRPLNVGDFVLRRVFNNTKEEGAGKLGINWEGPYQITEKIRNGVYQLKRP</sequence>
<dbReference type="Proteomes" id="UP000694240">
    <property type="component" value="Chromosome 9"/>
</dbReference>
<feature type="region of interest" description="Disordered" evidence="1">
    <location>
        <begin position="326"/>
        <end position="384"/>
    </location>
</feature>
<evidence type="ECO:0000313" key="2">
    <source>
        <dbReference type="EMBL" id="KAG7568028.1"/>
    </source>
</evidence>
<dbReference type="EMBL" id="JAEFBK010000009">
    <property type="protein sequence ID" value="KAG7568028.1"/>
    <property type="molecule type" value="Genomic_DNA"/>
</dbReference>
<evidence type="ECO:0000256" key="1">
    <source>
        <dbReference type="SAM" id="MobiDB-lite"/>
    </source>
</evidence>